<gene>
    <name evidence="15" type="ORF">Cfor_09659</name>
</gene>
<dbReference type="InterPro" id="IPR015419">
    <property type="entry name" value="CTAG/Pcc1"/>
</dbReference>
<keyword evidence="5" id="KW-0963">Cytoplasm</keyword>
<evidence type="ECO:0000256" key="11">
    <source>
        <dbReference type="ARBA" id="ARBA00053047"/>
    </source>
</evidence>
<reference evidence="16" key="1">
    <citation type="submission" date="2020-01" db="EMBL/GenBank/DDBJ databases">
        <title>Draft genome sequence of the Termite Coptotermes fromosanus.</title>
        <authorList>
            <person name="Itakura S."/>
            <person name="Yosikawa Y."/>
            <person name="Umezawa K."/>
        </authorList>
    </citation>
    <scope>NUCLEOTIDE SEQUENCE [LARGE SCALE GENOMIC DNA]</scope>
</reference>
<comment type="function">
    <text evidence="11">Component of the EKC/KEOPS complex that is required for the formation of a threonylcarbamoyl group on adenosine at position 37 (t(6)A37) in tRNAs that read codons beginning with adenine. The complex is probably involved in the transfer of the threonylcarbamoyl moiety of threonylcarbamoyl-AMP (TC-AMP) to the N6 group of A37. LAGE3 functions as a dimerization module for the complex.</text>
</comment>
<comment type="similarity">
    <text evidence="4">Belongs to the CTAG/PCC1 family.</text>
</comment>
<dbReference type="Pfam" id="PF09341">
    <property type="entry name" value="Pcc1"/>
    <property type="match status" value="1"/>
</dbReference>
<evidence type="ECO:0000259" key="14">
    <source>
        <dbReference type="Pfam" id="PF08510"/>
    </source>
</evidence>
<organism evidence="15 16">
    <name type="scientific">Coptotermes formosanus</name>
    <name type="common">Formosan subterranean termite</name>
    <dbReference type="NCBI Taxonomy" id="36987"/>
    <lineage>
        <taxon>Eukaryota</taxon>
        <taxon>Metazoa</taxon>
        <taxon>Ecdysozoa</taxon>
        <taxon>Arthropoda</taxon>
        <taxon>Hexapoda</taxon>
        <taxon>Insecta</taxon>
        <taxon>Pterygota</taxon>
        <taxon>Neoptera</taxon>
        <taxon>Polyneoptera</taxon>
        <taxon>Dictyoptera</taxon>
        <taxon>Blattodea</taxon>
        <taxon>Blattoidea</taxon>
        <taxon>Termitoidae</taxon>
        <taxon>Rhinotermitidae</taxon>
        <taxon>Coptotermes</taxon>
    </lineage>
</organism>
<dbReference type="FunFam" id="3.30.310.50:FF:000005">
    <property type="entry name" value="L antigen family member 3"/>
    <property type="match status" value="1"/>
</dbReference>
<sequence>MAEGSELKAYPSVLEADIAYQVLRVDPEPKRSGVRKDVQVERDTLTVNLFASKPQQLRVAVTSLMENLILITETMEQFGPPRSVTMPEHTPAPTPSRAVYGFVLYLCCYSAFALYFVWAVIPDSFLHSLGLTYLPQKYWAVAVPIHVGVAVALFAAVIYPAINLTMTPPFSDPRTVTDPHALRLRDEMVPSGGIPPVSDIPISQVCRHLYMDSN</sequence>
<dbReference type="AlphaFoldDB" id="A0A6L2PKC4"/>
<proteinExistence type="inferred from homology"/>
<keyword evidence="7" id="KW-0819">tRNA processing</keyword>
<evidence type="ECO:0000313" key="16">
    <source>
        <dbReference type="Proteomes" id="UP000502823"/>
    </source>
</evidence>
<dbReference type="OrthoDB" id="690928at2759"/>
<dbReference type="Pfam" id="PF08510">
    <property type="entry name" value="PIG-P"/>
    <property type="match status" value="1"/>
</dbReference>
<dbReference type="Proteomes" id="UP000502823">
    <property type="component" value="Unassembled WGS sequence"/>
</dbReference>
<feature type="transmembrane region" description="Helical" evidence="13">
    <location>
        <begin position="138"/>
        <end position="162"/>
    </location>
</feature>
<dbReference type="GO" id="GO:0005634">
    <property type="term" value="C:nucleus"/>
    <property type="evidence" value="ECO:0007669"/>
    <property type="project" value="UniProtKB-SubCell"/>
</dbReference>
<dbReference type="InterPro" id="IPR052263">
    <property type="entry name" value="GPI_Anchor_Biosynth"/>
</dbReference>
<dbReference type="PANTHER" id="PTHR46346">
    <property type="entry name" value="PHOSPHATIDYLINOSITOL N-ACETYLGLUCOSAMINYLTRANSFERASE SUBUNIT P"/>
    <property type="match status" value="1"/>
</dbReference>
<keyword evidence="9 13" id="KW-0472">Membrane</keyword>
<comment type="caution">
    <text evidence="15">The sequence shown here is derived from an EMBL/GenBank/DDBJ whole genome shotgun (WGS) entry which is preliminary data.</text>
</comment>
<evidence type="ECO:0000256" key="13">
    <source>
        <dbReference type="SAM" id="Phobius"/>
    </source>
</evidence>
<dbReference type="Gene3D" id="3.30.310.50">
    <property type="entry name" value="Alpha-D-phosphohexomutase, C-terminal domain"/>
    <property type="match status" value="1"/>
</dbReference>
<evidence type="ECO:0000256" key="4">
    <source>
        <dbReference type="ARBA" id="ARBA00007073"/>
    </source>
</evidence>
<evidence type="ECO:0000256" key="10">
    <source>
        <dbReference type="ARBA" id="ARBA00023242"/>
    </source>
</evidence>
<name>A0A6L2PKC4_COPFO</name>
<evidence type="ECO:0000256" key="2">
    <source>
        <dbReference type="ARBA" id="ARBA00004141"/>
    </source>
</evidence>
<dbReference type="GO" id="GO:0005783">
    <property type="term" value="C:endoplasmic reticulum"/>
    <property type="evidence" value="ECO:0007669"/>
    <property type="project" value="TreeGrafter"/>
</dbReference>
<comment type="subcellular location">
    <subcellularLocation>
        <location evidence="3">Cytoplasm</location>
    </subcellularLocation>
    <subcellularLocation>
        <location evidence="2">Membrane</location>
        <topology evidence="2">Multi-pass membrane protein</topology>
    </subcellularLocation>
    <subcellularLocation>
        <location evidence="1">Nucleus</location>
    </subcellularLocation>
</comment>
<evidence type="ECO:0000256" key="8">
    <source>
        <dbReference type="ARBA" id="ARBA00022989"/>
    </source>
</evidence>
<dbReference type="InParanoid" id="A0A6L2PKC4"/>
<keyword evidence="16" id="KW-1185">Reference proteome</keyword>
<feature type="transmembrane region" description="Helical" evidence="13">
    <location>
        <begin position="98"/>
        <end position="118"/>
    </location>
</feature>
<evidence type="ECO:0000256" key="9">
    <source>
        <dbReference type="ARBA" id="ARBA00023136"/>
    </source>
</evidence>
<evidence type="ECO:0000256" key="12">
    <source>
        <dbReference type="ARBA" id="ARBA00076355"/>
    </source>
</evidence>
<accession>A0A6L2PKC4</accession>
<dbReference type="InterPro" id="IPR013717">
    <property type="entry name" value="PIG-P"/>
</dbReference>
<keyword evidence="6 13" id="KW-0812">Transmembrane</keyword>
<evidence type="ECO:0000256" key="6">
    <source>
        <dbReference type="ARBA" id="ARBA00022692"/>
    </source>
</evidence>
<dbReference type="GO" id="GO:0016020">
    <property type="term" value="C:membrane"/>
    <property type="evidence" value="ECO:0007669"/>
    <property type="project" value="UniProtKB-SubCell"/>
</dbReference>
<keyword evidence="8 13" id="KW-1133">Transmembrane helix</keyword>
<evidence type="ECO:0000256" key="7">
    <source>
        <dbReference type="ARBA" id="ARBA00022694"/>
    </source>
</evidence>
<protein>
    <recommendedName>
        <fullName evidence="12">L antigen family member 3</fullName>
    </recommendedName>
</protein>
<dbReference type="EMBL" id="BLKM01011372">
    <property type="protein sequence ID" value="GFG33003.1"/>
    <property type="molecule type" value="Genomic_DNA"/>
</dbReference>
<feature type="domain" description="PIG-P" evidence="14">
    <location>
        <begin position="97"/>
        <end position="210"/>
    </location>
</feature>
<evidence type="ECO:0000256" key="1">
    <source>
        <dbReference type="ARBA" id="ARBA00004123"/>
    </source>
</evidence>
<dbReference type="PANTHER" id="PTHR46346:SF1">
    <property type="entry name" value="PHOSPHATIDYLINOSITOL N-ACETYLGLUCOSAMINYLTRANSFERASE SUBUNIT P"/>
    <property type="match status" value="1"/>
</dbReference>
<keyword evidence="10" id="KW-0539">Nucleus</keyword>
<dbReference type="GO" id="GO:0006506">
    <property type="term" value="P:GPI anchor biosynthetic process"/>
    <property type="evidence" value="ECO:0007669"/>
    <property type="project" value="TreeGrafter"/>
</dbReference>
<evidence type="ECO:0000313" key="15">
    <source>
        <dbReference type="EMBL" id="GFG33003.1"/>
    </source>
</evidence>
<dbReference type="GO" id="GO:0008033">
    <property type="term" value="P:tRNA processing"/>
    <property type="evidence" value="ECO:0007669"/>
    <property type="project" value="UniProtKB-KW"/>
</dbReference>
<evidence type="ECO:0000256" key="5">
    <source>
        <dbReference type="ARBA" id="ARBA00022490"/>
    </source>
</evidence>
<evidence type="ECO:0000256" key="3">
    <source>
        <dbReference type="ARBA" id="ARBA00004496"/>
    </source>
</evidence>